<dbReference type="EMBL" id="JAWDJX010000190">
    <property type="protein sequence ID" value="KAK3045591.1"/>
    <property type="molecule type" value="Genomic_DNA"/>
</dbReference>
<feature type="signal peptide" evidence="1">
    <location>
        <begin position="1"/>
        <end position="16"/>
    </location>
</feature>
<evidence type="ECO:0000256" key="1">
    <source>
        <dbReference type="SAM" id="SignalP"/>
    </source>
</evidence>
<name>A0AAJ0D4K2_9PEZI</name>
<gene>
    <name evidence="2" type="ORF">LTR09_012837</name>
</gene>
<comment type="caution">
    <text evidence="2">The sequence shown here is derived from an EMBL/GenBank/DDBJ whole genome shotgun (WGS) entry which is preliminary data.</text>
</comment>
<proteinExistence type="predicted"/>
<dbReference type="AlphaFoldDB" id="A0AAJ0D4K2"/>
<keyword evidence="3" id="KW-1185">Reference proteome</keyword>
<reference evidence="2" key="1">
    <citation type="submission" date="2023-04" db="EMBL/GenBank/DDBJ databases">
        <title>Black Yeasts Isolated from many extreme environments.</title>
        <authorList>
            <person name="Coleine C."/>
            <person name="Stajich J.E."/>
            <person name="Selbmann L."/>
        </authorList>
    </citation>
    <scope>NUCLEOTIDE SEQUENCE</scope>
    <source>
        <strain evidence="2">CCFEE 5312</strain>
    </source>
</reference>
<accession>A0AAJ0D4K2</accession>
<protein>
    <submittedName>
        <fullName evidence="2">Uncharacterized protein</fullName>
    </submittedName>
</protein>
<sequence>MVRLLQQAVLVATALAMHVNAGLEMNFNGEDFCETYEYNLPLADVGTSCTPLPSVGARGLIVETSPPEDCIFAVYKTADCSDSPIFFDGAYEYKTDGNTCHDIIYGVAYTVDCP</sequence>
<keyword evidence="1" id="KW-0732">Signal</keyword>
<evidence type="ECO:0000313" key="3">
    <source>
        <dbReference type="Proteomes" id="UP001271007"/>
    </source>
</evidence>
<organism evidence="2 3">
    <name type="scientific">Extremus antarcticus</name>
    <dbReference type="NCBI Taxonomy" id="702011"/>
    <lineage>
        <taxon>Eukaryota</taxon>
        <taxon>Fungi</taxon>
        <taxon>Dikarya</taxon>
        <taxon>Ascomycota</taxon>
        <taxon>Pezizomycotina</taxon>
        <taxon>Dothideomycetes</taxon>
        <taxon>Dothideomycetidae</taxon>
        <taxon>Mycosphaerellales</taxon>
        <taxon>Extremaceae</taxon>
        <taxon>Extremus</taxon>
    </lineage>
</organism>
<feature type="chain" id="PRO_5042586910" evidence="1">
    <location>
        <begin position="17"/>
        <end position="114"/>
    </location>
</feature>
<evidence type="ECO:0000313" key="2">
    <source>
        <dbReference type="EMBL" id="KAK3045591.1"/>
    </source>
</evidence>
<dbReference type="Proteomes" id="UP001271007">
    <property type="component" value="Unassembled WGS sequence"/>
</dbReference>